<dbReference type="InterPro" id="IPR006432">
    <property type="entry name" value="Phage_portal_A118-type"/>
</dbReference>
<organism evidence="1 2">
    <name type="scientific">Siminovitchia terrae</name>
    <name type="common">Bacillus terrae</name>
    <dbReference type="NCBI Taxonomy" id="1914933"/>
    <lineage>
        <taxon>Bacteria</taxon>
        <taxon>Bacillati</taxon>
        <taxon>Bacillota</taxon>
        <taxon>Bacilli</taxon>
        <taxon>Bacillales</taxon>
        <taxon>Bacillaceae</taxon>
        <taxon>Siminovitchia</taxon>
    </lineage>
</organism>
<protein>
    <submittedName>
        <fullName evidence="1">Phage portal protein</fullName>
    </submittedName>
</protein>
<sequence>MSGQTLKTINDHPKINIEPEELERIERDLEEYKGNYPEVEYINSMGQLQKRDYMHLNMVKLSAELLSGLVFNEQCEITVSDADDEKKKTNTYKSANDFIQHVFEHNDFKKNLMRYLEPMFAIGGIAVRPYVDQSTGEIEFAWALANAFYPLKSNSNGISEGVIVSVTTKVDRDKTIYYTLLEFHEWENELYVITNELYKSDNKSEIGKRVPLNEIYEGLVERTEVAGLSRPIFNYLKPAGFNNISPLSPLGLGITDNCKPTLKQINDTFDQFNWEIKMGQRTVFVSDYMLQTLPSEDGLPPKQVFDPNTNVFKAMRMASDEEMVKDVTNDIRSDQYISAINHHLKTLEMDLQLSVGTLSFDGKSMKTATEVVSENSLTYRTRNNHVNEVEKFIKGLIISVLELAKATTGKNSKRLFDGEIPTFEHIGVDFDDGIFVDKAQQLKFYGQAKTLGFIPTVEIIQRIFEVPKETAEQWVKEIQSEQLAFDPMEVSDRTARRMFGDEE</sequence>
<accession>A0A429X2S4</accession>
<proteinExistence type="predicted"/>
<dbReference type="AlphaFoldDB" id="A0A429X2S4"/>
<evidence type="ECO:0000313" key="2">
    <source>
        <dbReference type="Proteomes" id="UP000287296"/>
    </source>
</evidence>
<dbReference type="Proteomes" id="UP000287296">
    <property type="component" value="Unassembled WGS sequence"/>
</dbReference>
<dbReference type="OrthoDB" id="1641671at2"/>
<dbReference type="Pfam" id="PF05133">
    <property type="entry name" value="SPP1_portal"/>
    <property type="match status" value="1"/>
</dbReference>
<name>A0A429X2S4_SIMTE</name>
<reference evidence="1 2" key="1">
    <citation type="submission" date="2018-12" db="EMBL/GenBank/DDBJ databases">
        <authorList>
            <person name="Sun L."/>
            <person name="Chen Z."/>
        </authorList>
    </citation>
    <scope>NUCLEOTIDE SEQUENCE [LARGE SCALE GENOMIC DNA]</scope>
    <source>
        <strain evidence="1 2">LMG 29736</strain>
    </source>
</reference>
<dbReference type="InterPro" id="IPR021145">
    <property type="entry name" value="Portal_protein_SPP1_Gp6-like"/>
</dbReference>
<gene>
    <name evidence="1" type="ORF">D5F11_021670</name>
</gene>
<evidence type="ECO:0000313" key="1">
    <source>
        <dbReference type="EMBL" id="RST57672.1"/>
    </source>
</evidence>
<dbReference type="RefSeq" id="WP_120118344.1">
    <property type="nucleotide sequence ID" value="NZ_QYTW02000030.1"/>
</dbReference>
<dbReference type="EMBL" id="QYTW02000030">
    <property type="protein sequence ID" value="RST57672.1"/>
    <property type="molecule type" value="Genomic_DNA"/>
</dbReference>
<dbReference type="PIRSF" id="PIRSF011911">
    <property type="entry name" value="A118_put_portal"/>
    <property type="match status" value="1"/>
</dbReference>
<dbReference type="NCBIfam" id="TIGR01542">
    <property type="entry name" value="A118_put_portal"/>
    <property type="match status" value="1"/>
</dbReference>
<comment type="caution">
    <text evidence="1">The sequence shown here is derived from an EMBL/GenBank/DDBJ whole genome shotgun (WGS) entry which is preliminary data.</text>
</comment>